<evidence type="ECO:0000313" key="2">
    <source>
        <dbReference type="Proteomes" id="UP000692954"/>
    </source>
</evidence>
<sequence length="49" mass="5702">MVKGDQQGNYNCPDKAMTNSLIISAYLRIYQNFKLQQQSYFITSPILQQ</sequence>
<proteinExistence type="predicted"/>
<dbReference type="Proteomes" id="UP000692954">
    <property type="component" value="Unassembled WGS sequence"/>
</dbReference>
<keyword evidence="2" id="KW-1185">Reference proteome</keyword>
<dbReference type="AlphaFoldDB" id="A0A8S1MBQ0"/>
<protein>
    <submittedName>
        <fullName evidence="1">Uncharacterized protein</fullName>
    </submittedName>
</protein>
<organism evidence="1 2">
    <name type="scientific">Paramecium sonneborni</name>
    <dbReference type="NCBI Taxonomy" id="65129"/>
    <lineage>
        <taxon>Eukaryota</taxon>
        <taxon>Sar</taxon>
        <taxon>Alveolata</taxon>
        <taxon>Ciliophora</taxon>
        <taxon>Intramacronucleata</taxon>
        <taxon>Oligohymenophorea</taxon>
        <taxon>Peniculida</taxon>
        <taxon>Parameciidae</taxon>
        <taxon>Paramecium</taxon>
    </lineage>
</organism>
<evidence type="ECO:0000313" key="1">
    <source>
        <dbReference type="EMBL" id="CAD8074036.1"/>
    </source>
</evidence>
<dbReference type="EMBL" id="CAJJDN010000031">
    <property type="protein sequence ID" value="CAD8074036.1"/>
    <property type="molecule type" value="Genomic_DNA"/>
</dbReference>
<comment type="caution">
    <text evidence="1">The sequence shown here is derived from an EMBL/GenBank/DDBJ whole genome shotgun (WGS) entry which is preliminary data.</text>
</comment>
<reference evidence="1" key="1">
    <citation type="submission" date="2021-01" db="EMBL/GenBank/DDBJ databases">
        <authorList>
            <consortium name="Genoscope - CEA"/>
            <person name="William W."/>
        </authorList>
    </citation>
    <scope>NUCLEOTIDE SEQUENCE</scope>
</reference>
<accession>A0A8S1MBQ0</accession>
<name>A0A8S1MBQ0_9CILI</name>
<gene>
    <name evidence="1" type="ORF">PSON_ATCC_30995.1.T0310283</name>
</gene>